<dbReference type="AlphaFoldDB" id="A0AAJ0HT61"/>
<reference evidence="1" key="2">
    <citation type="submission" date="2023-06" db="EMBL/GenBank/DDBJ databases">
        <authorList>
            <consortium name="Lawrence Berkeley National Laboratory"/>
            <person name="Haridas S."/>
            <person name="Hensen N."/>
            <person name="Bonometti L."/>
            <person name="Westerberg I."/>
            <person name="Brannstrom I.O."/>
            <person name="Guillou S."/>
            <person name="Cros-Aarteil S."/>
            <person name="Calhoun S."/>
            <person name="Kuo A."/>
            <person name="Mondo S."/>
            <person name="Pangilinan J."/>
            <person name="Riley R."/>
            <person name="Labutti K."/>
            <person name="Andreopoulos B."/>
            <person name="Lipzen A."/>
            <person name="Chen C."/>
            <person name="Yanf M."/>
            <person name="Daum C."/>
            <person name="Ng V."/>
            <person name="Clum A."/>
            <person name="Steindorff A."/>
            <person name="Ohm R."/>
            <person name="Martin F."/>
            <person name="Silar P."/>
            <person name="Natvig D."/>
            <person name="Lalanne C."/>
            <person name="Gautier V."/>
            <person name="Ament-Velasquez S.L."/>
            <person name="Kruys A."/>
            <person name="Hutchinson M.I."/>
            <person name="Powell A.J."/>
            <person name="Barry K."/>
            <person name="Miller A.N."/>
            <person name="Grigoriev I.V."/>
            <person name="Debuchy R."/>
            <person name="Gladieux P."/>
            <person name="Thoren M.H."/>
            <person name="Johannesson H."/>
        </authorList>
    </citation>
    <scope>NUCLEOTIDE SEQUENCE</scope>
    <source>
        <strain evidence="1">CBS 955.72</strain>
    </source>
</reference>
<protein>
    <submittedName>
        <fullName evidence="1">Uncharacterized protein</fullName>
    </submittedName>
</protein>
<comment type="caution">
    <text evidence="1">The sequence shown here is derived from an EMBL/GenBank/DDBJ whole genome shotgun (WGS) entry which is preliminary data.</text>
</comment>
<gene>
    <name evidence="1" type="ORF">B0T25DRAFT_523766</name>
</gene>
<keyword evidence="2" id="KW-1185">Reference proteome</keyword>
<dbReference type="EMBL" id="JAUIQD010000001">
    <property type="protein sequence ID" value="KAK3362218.1"/>
    <property type="molecule type" value="Genomic_DNA"/>
</dbReference>
<accession>A0AAJ0HT61</accession>
<sequence length="109" mass="11953">MQVAVSLALEHWCVPWALQATGACIHVCPYTPLALSLRAWLSPPSPFLTPGRKVPETMAYAWLFSRRGEGGPSLGVALLKTLVCNATVSRFRISKGWCGGSQEQVQERR</sequence>
<proteinExistence type="predicted"/>
<name>A0AAJ0HT61_9PEZI</name>
<evidence type="ECO:0000313" key="2">
    <source>
        <dbReference type="Proteomes" id="UP001275084"/>
    </source>
</evidence>
<reference evidence="1" key="1">
    <citation type="journal article" date="2023" name="Mol. Phylogenet. Evol.">
        <title>Genome-scale phylogeny and comparative genomics of the fungal order Sordariales.</title>
        <authorList>
            <person name="Hensen N."/>
            <person name="Bonometti L."/>
            <person name="Westerberg I."/>
            <person name="Brannstrom I.O."/>
            <person name="Guillou S."/>
            <person name="Cros-Aarteil S."/>
            <person name="Calhoun S."/>
            <person name="Haridas S."/>
            <person name="Kuo A."/>
            <person name="Mondo S."/>
            <person name="Pangilinan J."/>
            <person name="Riley R."/>
            <person name="LaButti K."/>
            <person name="Andreopoulos B."/>
            <person name="Lipzen A."/>
            <person name="Chen C."/>
            <person name="Yan M."/>
            <person name="Daum C."/>
            <person name="Ng V."/>
            <person name="Clum A."/>
            <person name="Steindorff A."/>
            <person name="Ohm R.A."/>
            <person name="Martin F."/>
            <person name="Silar P."/>
            <person name="Natvig D.O."/>
            <person name="Lalanne C."/>
            <person name="Gautier V."/>
            <person name="Ament-Velasquez S.L."/>
            <person name="Kruys A."/>
            <person name="Hutchinson M.I."/>
            <person name="Powell A.J."/>
            <person name="Barry K."/>
            <person name="Miller A.N."/>
            <person name="Grigoriev I.V."/>
            <person name="Debuchy R."/>
            <person name="Gladieux P."/>
            <person name="Hiltunen Thoren M."/>
            <person name="Johannesson H."/>
        </authorList>
    </citation>
    <scope>NUCLEOTIDE SEQUENCE</scope>
    <source>
        <strain evidence="1">CBS 955.72</strain>
    </source>
</reference>
<organism evidence="1 2">
    <name type="scientific">Lasiosphaeria hispida</name>
    <dbReference type="NCBI Taxonomy" id="260671"/>
    <lineage>
        <taxon>Eukaryota</taxon>
        <taxon>Fungi</taxon>
        <taxon>Dikarya</taxon>
        <taxon>Ascomycota</taxon>
        <taxon>Pezizomycotina</taxon>
        <taxon>Sordariomycetes</taxon>
        <taxon>Sordariomycetidae</taxon>
        <taxon>Sordariales</taxon>
        <taxon>Lasiosphaeriaceae</taxon>
        <taxon>Lasiosphaeria</taxon>
    </lineage>
</organism>
<dbReference type="Proteomes" id="UP001275084">
    <property type="component" value="Unassembled WGS sequence"/>
</dbReference>
<evidence type="ECO:0000313" key="1">
    <source>
        <dbReference type="EMBL" id="KAK3362218.1"/>
    </source>
</evidence>